<keyword evidence="2" id="KW-1185">Reference proteome</keyword>
<comment type="caution">
    <text evidence="1">The sequence shown here is derived from an EMBL/GenBank/DDBJ whole genome shotgun (WGS) entry which is preliminary data.</text>
</comment>
<accession>A0A0D2I2R9</accession>
<name>A0A0D2I2R9_9BACT</name>
<dbReference type="Proteomes" id="UP000032214">
    <property type="component" value="Unassembled WGS sequence"/>
</dbReference>
<reference evidence="1 2" key="1">
    <citation type="journal article" date="2013" name="Proc. Natl. Acad. Sci. U.S.A.">
        <title>Candidate phylum TM6 genome recovered from a hospital sink biofilm provides genomic insights into this uncultivated phylum.</title>
        <authorList>
            <person name="McLean J.S."/>
            <person name="Lombardo M.J."/>
            <person name="Badger J.H."/>
            <person name="Edlund A."/>
            <person name="Novotny M."/>
            <person name="Yee-Greenbaum J."/>
            <person name="Vyahhi N."/>
            <person name="Hall A.P."/>
            <person name="Yang Y."/>
            <person name="Dupont C.L."/>
            <person name="Ziegler M.G."/>
            <person name="Chitsaz H."/>
            <person name="Allen A.E."/>
            <person name="Yooseph S."/>
            <person name="Tesler G."/>
            <person name="Pevzner P.A."/>
            <person name="Friedman R.M."/>
            <person name="Nealson K.H."/>
            <person name="Venter J.C."/>
            <person name="Lasken R.S."/>
        </authorList>
    </citation>
    <scope>NUCLEOTIDE SEQUENCE [LARGE SCALE GENOMIC DNA]</scope>
    <source>
        <strain evidence="1 2">TM6SC1</strain>
    </source>
</reference>
<proteinExistence type="predicted"/>
<dbReference type="EMBL" id="ARQD01000001">
    <property type="protein sequence ID" value="KIX85500.1"/>
    <property type="molecule type" value="Genomic_DNA"/>
</dbReference>
<protein>
    <submittedName>
        <fullName evidence="1">Uncharacterized protein</fullName>
    </submittedName>
</protein>
<evidence type="ECO:0000313" key="1">
    <source>
        <dbReference type="EMBL" id="KIX85500.1"/>
    </source>
</evidence>
<sequence length="155" mass="17369">MKKWLTLVSVIVLVCTLENLAKPRPLQSALSNKPQQCMQKADDQEQEIVNDDDDDRITKEVLANFVSMLGHFTSIVKDPHNPASVSSGLSGIFIGIINIAQEMFRSGYLSADSEGQELEEFVKMMNKELVGHTRGIMPLISYHIRRMHADQVPCV</sequence>
<organism evidence="1 2">
    <name type="scientific">candidate division TM6 bacterium JCVI TM6SC1</name>
    <dbReference type="NCBI Taxonomy" id="1306947"/>
    <lineage>
        <taxon>Bacteria</taxon>
        <taxon>Candidatus Babelota</taxon>
        <taxon>Vermiphilus</taxon>
    </lineage>
</organism>
<dbReference type="STRING" id="1306947.J120_00805"/>
<gene>
    <name evidence="1" type="ORF">J120_00805</name>
</gene>
<evidence type="ECO:0000313" key="2">
    <source>
        <dbReference type="Proteomes" id="UP000032214"/>
    </source>
</evidence>
<dbReference type="AlphaFoldDB" id="A0A0D2I2R9"/>